<dbReference type="AlphaFoldDB" id="A0A8D8TZD4"/>
<feature type="region of interest" description="Disordered" evidence="1">
    <location>
        <begin position="1"/>
        <end position="42"/>
    </location>
</feature>
<feature type="region of interest" description="Disordered" evidence="1">
    <location>
        <begin position="271"/>
        <end position="293"/>
    </location>
</feature>
<name>A0A8D8TZD4_9HEMI</name>
<feature type="compositionally biased region" description="Polar residues" evidence="1">
    <location>
        <begin position="161"/>
        <end position="170"/>
    </location>
</feature>
<proteinExistence type="predicted"/>
<sequence>MKDEHKLFSELGGGTPITNGAGSPYYDSVQSSGGGFPTGTPSDLYDSMTAQGQHTTGHVYAPPVATTLVTGSGVPLAPLSMQDLHKLSPRSVLTDATPDEIGVHYKLSPRSVLTDPVQDELPVHYHTETGHETPFTESSAPGGTPPSLPPALSVDPVPSHSPDQSLTVLQPANGGPPGGVPVYAPATMLPGFAPPHYATTGGGGGVTDYTPYSSHYSQYTTPSYPSYCYTSGAGGLLNNPYYYSNNNIDSSGGSGNTSLFIEAANSSHQEAARSPIAATRANSGASAASPTGSGACVKLEPPLLGSSSSPSVFIG</sequence>
<organism evidence="2">
    <name type="scientific">Cacopsylla melanoneura</name>
    <dbReference type="NCBI Taxonomy" id="428564"/>
    <lineage>
        <taxon>Eukaryota</taxon>
        <taxon>Metazoa</taxon>
        <taxon>Ecdysozoa</taxon>
        <taxon>Arthropoda</taxon>
        <taxon>Hexapoda</taxon>
        <taxon>Insecta</taxon>
        <taxon>Pterygota</taxon>
        <taxon>Neoptera</taxon>
        <taxon>Paraneoptera</taxon>
        <taxon>Hemiptera</taxon>
        <taxon>Sternorrhyncha</taxon>
        <taxon>Psylloidea</taxon>
        <taxon>Psyllidae</taxon>
        <taxon>Psyllinae</taxon>
        <taxon>Cacopsylla</taxon>
    </lineage>
</organism>
<protein>
    <submittedName>
        <fullName evidence="2">Uncharacterized protein</fullName>
    </submittedName>
</protein>
<accession>A0A8D8TZD4</accession>
<dbReference type="EMBL" id="HBUF01317252">
    <property type="protein sequence ID" value="CAG6694271.1"/>
    <property type="molecule type" value="Transcribed_RNA"/>
</dbReference>
<feature type="region of interest" description="Disordered" evidence="1">
    <location>
        <begin position="129"/>
        <end position="180"/>
    </location>
</feature>
<reference evidence="2" key="1">
    <citation type="submission" date="2021-05" db="EMBL/GenBank/DDBJ databases">
        <authorList>
            <person name="Alioto T."/>
            <person name="Alioto T."/>
            <person name="Gomez Garrido J."/>
        </authorList>
    </citation>
    <scope>NUCLEOTIDE SEQUENCE</scope>
</reference>
<evidence type="ECO:0000256" key="1">
    <source>
        <dbReference type="SAM" id="MobiDB-lite"/>
    </source>
</evidence>
<evidence type="ECO:0000313" key="2">
    <source>
        <dbReference type="EMBL" id="CAG6694271.1"/>
    </source>
</evidence>
<feature type="compositionally biased region" description="Low complexity" evidence="1">
    <location>
        <begin position="277"/>
        <end position="293"/>
    </location>
</feature>